<dbReference type="GO" id="GO:0009451">
    <property type="term" value="P:RNA modification"/>
    <property type="evidence" value="ECO:0007669"/>
    <property type="project" value="InterPro"/>
</dbReference>
<dbReference type="FunFam" id="1.25.40.10:FF:000280">
    <property type="entry name" value="Pentatricopeptide repeat-containing protein"/>
    <property type="match status" value="1"/>
</dbReference>
<dbReference type="Gene3D" id="1.25.40.10">
    <property type="entry name" value="Tetratricopeptide repeat domain"/>
    <property type="match status" value="5"/>
</dbReference>
<dbReference type="FunCoup" id="A0A068UYD6">
    <property type="interactions" value="30"/>
</dbReference>
<evidence type="ECO:0000256" key="4">
    <source>
        <dbReference type="PROSITE-ProRule" id="PRU00708"/>
    </source>
</evidence>
<dbReference type="FunFam" id="1.25.40.10:FF:000607">
    <property type="entry name" value="Pentatricopeptide repeat-containing protein, mitochondrial"/>
    <property type="match status" value="1"/>
</dbReference>
<gene>
    <name evidence="6" type="ORF">GSCOC_T00038382001</name>
</gene>
<organism evidence="6 7">
    <name type="scientific">Coffea canephora</name>
    <name type="common">Robusta coffee</name>
    <dbReference type="NCBI Taxonomy" id="49390"/>
    <lineage>
        <taxon>Eukaryota</taxon>
        <taxon>Viridiplantae</taxon>
        <taxon>Streptophyta</taxon>
        <taxon>Embryophyta</taxon>
        <taxon>Tracheophyta</taxon>
        <taxon>Spermatophyta</taxon>
        <taxon>Magnoliopsida</taxon>
        <taxon>eudicotyledons</taxon>
        <taxon>Gunneridae</taxon>
        <taxon>Pentapetalae</taxon>
        <taxon>asterids</taxon>
        <taxon>lamiids</taxon>
        <taxon>Gentianales</taxon>
        <taxon>Rubiaceae</taxon>
        <taxon>Ixoroideae</taxon>
        <taxon>Gardenieae complex</taxon>
        <taxon>Bertiereae - Coffeeae clade</taxon>
        <taxon>Coffeeae</taxon>
        <taxon>Coffea</taxon>
    </lineage>
</organism>
<dbReference type="Pfam" id="PF14432">
    <property type="entry name" value="DYW_deaminase"/>
    <property type="match status" value="1"/>
</dbReference>
<dbReference type="FunFam" id="1.25.40.10:FF:000031">
    <property type="entry name" value="Pentatricopeptide repeat-containing protein mitochondrial"/>
    <property type="match status" value="2"/>
</dbReference>
<feature type="repeat" description="PPR" evidence="4">
    <location>
        <begin position="168"/>
        <end position="198"/>
    </location>
</feature>
<keyword evidence="7" id="KW-1185">Reference proteome</keyword>
<dbReference type="GO" id="GO:0003723">
    <property type="term" value="F:RNA binding"/>
    <property type="evidence" value="ECO:0007669"/>
    <property type="project" value="InterPro"/>
</dbReference>
<evidence type="ECO:0000256" key="3">
    <source>
        <dbReference type="ARBA" id="ARBA00061659"/>
    </source>
</evidence>
<feature type="repeat" description="PPR" evidence="4">
    <location>
        <begin position="98"/>
        <end position="132"/>
    </location>
</feature>
<dbReference type="AlphaFoldDB" id="A0A068UYD6"/>
<evidence type="ECO:0000256" key="2">
    <source>
        <dbReference type="ARBA" id="ARBA00022737"/>
    </source>
</evidence>
<dbReference type="InParanoid" id="A0A068UYD6"/>
<feature type="repeat" description="PPR" evidence="4">
    <location>
        <begin position="402"/>
        <end position="436"/>
    </location>
</feature>
<evidence type="ECO:0000313" key="7">
    <source>
        <dbReference type="Proteomes" id="UP000295252"/>
    </source>
</evidence>
<evidence type="ECO:0000313" key="6">
    <source>
        <dbReference type="EMBL" id="CDP13436.1"/>
    </source>
</evidence>
<dbReference type="PANTHER" id="PTHR47926">
    <property type="entry name" value="PENTATRICOPEPTIDE REPEAT-CONTAINING PROTEIN"/>
    <property type="match status" value="1"/>
</dbReference>
<dbReference type="GO" id="GO:0008270">
    <property type="term" value="F:zinc ion binding"/>
    <property type="evidence" value="ECO:0007669"/>
    <property type="project" value="InterPro"/>
</dbReference>
<reference evidence="7" key="1">
    <citation type="journal article" date="2014" name="Science">
        <title>The coffee genome provides insight into the convergent evolution of caffeine biosynthesis.</title>
        <authorList>
            <person name="Denoeud F."/>
            <person name="Carretero-Paulet L."/>
            <person name="Dereeper A."/>
            <person name="Droc G."/>
            <person name="Guyot R."/>
            <person name="Pietrella M."/>
            <person name="Zheng C."/>
            <person name="Alberti A."/>
            <person name="Anthony F."/>
            <person name="Aprea G."/>
            <person name="Aury J.M."/>
            <person name="Bento P."/>
            <person name="Bernard M."/>
            <person name="Bocs S."/>
            <person name="Campa C."/>
            <person name="Cenci A."/>
            <person name="Combes M.C."/>
            <person name="Crouzillat D."/>
            <person name="Da Silva C."/>
            <person name="Daddiego L."/>
            <person name="De Bellis F."/>
            <person name="Dussert S."/>
            <person name="Garsmeur O."/>
            <person name="Gayraud T."/>
            <person name="Guignon V."/>
            <person name="Jahn K."/>
            <person name="Jamilloux V."/>
            <person name="Joet T."/>
            <person name="Labadie K."/>
            <person name="Lan T."/>
            <person name="Leclercq J."/>
            <person name="Lepelley M."/>
            <person name="Leroy T."/>
            <person name="Li L.T."/>
            <person name="Librado P."/>
            <person name="Lopez L."/>
            <person name="Munoz A."/>
            <person name="Noel B."/>
            <person name="Pallavicini A."/>
            <person name="Perrotta G."/>
            <person name="Poncet V."/>
            <person name="Pot D."/>
            <person name="Priyono X."/>
            <person name="Rigoreau M."/>
            <person name="Rouard M."/>
            <person name="Rozas J."/>
            <person name="Tranchant-Dubreuil C."/>
            <person name="VanBuren R."/>
            <person name="Zhang Q."/>
            <person name="Andrade A.C."/>
            <person name="Argout X."/>
            <person name="Bertrand B."/>
            <person name="de Kochko A."/>
            <person name="Graziosi G."/>
            <person name="Henry R.J."/>
            <person name="Jayarama X."/>
            <person name="Ming R."/>
            <person name="Nagai C."/>
            <person name="Rounsley S."/>
            <person name="Sankoff D."/>
            <person name="Giuliano G."/>
            <person name="Albert V.A."/>
            <person name="Wincker P."/>
            <person name="Lashermes P."/>
        </authorList>
    </citation>
    <scope>NUCLEOTIDE SEQUENCE [LARGE SCALE GENOMIC DNA]</scope>
    <source>
        <strain evidence="7">cv. DH200-94</strain>
    </source>
</reference>
<dbReference type="InterPro" id="IPR002885">
    <property type="entry name" value="PPR_rpt"/>
</dbReference>
<keyword evidence="2" id="KW-0677">Repeat</keyword>
<dbReference type="PROSITE" id="PS51375">
    <property type="entry name" value="PPR"/>
    <property type="match status" value="6"/>
</dbReference>
<protein>
    <recommendedName>
        <fullName evidence="5">DYW domain-containing protein</fullName>
    </recommendedName>
</protein>
<dbReference type="InterPro" id="IPR046960">
    <property type="entry name" value="PPR_At4g14850-like_plant"/>
</dbReference>
<accession>A0A068UYD6</accession>
<dbReference type="Pfam" id="PF13041">
    <property type="entry name" value="PPR_2"/>
    <property type="match status" value="3"/>
</dbReference>
<name>A0A068UYD6_COFCA</name>
<dbReference type="InterPro" id="IPR046848">
    <property type="entry name" value="E_motif"/>
</dbReference>
<dbReference type="Gramene" id="CDP13436">
    <property type="protein sequence ID" value="CDP13436"/>
    <property type="gene ID" value="GSCOC_T00038382001"/>
</dbReference>
<dbReference type="PhylomeDB" id="A0A068UYD6"/>
<dbReference type="PANTHER" id="PTHR47926:SF536">
    <property type="entry name" value="DYW DOMAIN-CONTAINING PROTEIN"/>
    <property type="match status" value="1"/>
</dbReference>
<feature type="domain" description="DYW" evidence="5">
    <location>
        <begin position="718"/>
        <end position="810"/>
    </location>
</feature>
<dbReference type="EMBL" id="HG739159">
    <property type="protein sequence ID" value="CDP13436.1"/>
    <property type="molecule type" value="Genomic_DNA"/>
</dbReference>
<dbReference type="Pfam" id="PF20431">
    <property type="entry name" value="E_motif"/>
    <property type="match status" value="1"/>
</dbReference>
<feature type="repeat" description="PPR" evidence="4">
    <location>
        <begin position="472"/>
        <end position="506"/>
    </location>
</feature>
<dbReference type="Pfam" id="PF01535">
    <property type="entry name" value="PPR"/>
    <property type="match status" value="4"/>
</dbReference>
<dbReference type="Proteomes" id="UP000295252">
    <property type="component" value="Chromosome X"/>
</dbReference>
<comment type="similarity">
    <text evidence="3">Belongs to the PPR family. PCMP-E subfamily.</text>
</comment>
<comment type="similarity">
    <text evidence="1">Belongs to the PPR family. PCMP-H subfamily.</text>
</comment>
<feature type="repeat" description="PPR" evidence="4">
    <location>
        <begin position="199"/>
        <end position="233"/>
    </location>
</feature>
<evidence type="ECO:0000259" key="5">
    <source>
        <dbReference type="Pfam" id="PF14432"/>
    </source>
</evidence>
<dbReference type="NCBIfam" id="TIGR00756">
    <property type="entry name" value="PPR"/>
    <property type="match status" value="6"/>
</dbReference>
<dbReference type="InterPro" id="IPR032867">
    <property type="entry name" value="DYW_dom"/>
</dbReference>
<dbReference type="FunFam" id="1.25.40.10:FF:001822">
    <property type="entry name" value="Pentatricopeptide repeat-containing family protein"/>
    <property type="match status" value="1"/>
</dbReference>
<proteinExistence type="inferred from homology"/>
<dbReference type="InterPro" id="IPR011990">
    <property type="entry name" value="TPR-like_helical_dom_sf"/>
</dbReference>
<feature type="repeat" description="PPR" evidence="4">
    <location>
        <begin position="300"/>
        <end position="334"/>
    </location>
</feature>
<sequence>MPCPIPKKSVNAVQSYKQIPLYHFNDYLHLLEDCISSKSLTPGKLIHQNLLKNPNFNTKNKSCITLLDKLSKLFITCSKPELAHKTFNSIPSPERQKKGILWNQLIRSYAWEGPFENAIHLYYEMVDIGVKPTKFTYPFVLKACAALQDIDNGVKIHDHVKRDGLASDVYISTALVDLYVKCGCLLEARQVFDEMPERDVVAWNAMISGFSIHGMYGDVIHLVLEMQEVGVSPNSSTFVTILPVIGEANEVIAGKAVHGLSVRRGIDSDVMMGTGLLDMYGKCGWLVYARRIFHAMTFRNEVTWSAMIGACIACDCTQEGLELFEQMRVEDVGSLSPVTLATVIRGTAKLIDLKVGKQIHGYTVKLGSNLVLMVANTLLSMYAKCGILDDATKFFEEMSFKDSVSYSALISGCIQNGSAEEALQIFRAMQLSAVEPILATMMGLLPACSHVAALRHGYSCHAYSIVRGFTADVSLCNALIDMYSKCGKIDVARVVFDKMHKKDLVSWNAMIIGYGIHGLGVEAISVFQNMQVVRQNPDEVTFIGLLSACSHSGLVAEGKHWFQSMSQEFSIKPRIDHYLCIVDLLGRNGLLDEAFNFIQGMPLKPDVRIWNALLSACRVYKKIELVEEISNKIQSLGPESTGNFVLLSNIYSTVGRWDDAADVRVMQKGLGFRKSPGSSWIEVNGVIHAFVGGDRSHSQSAKINEKLLQLQAEMKKLGYMAEPDFVYQDVEDEEKEHILLYHSEKLAVAFGLLNLDEEKAIFVTKNLRVCGDCHTALKFMTLITRRRIILRDMVRFHHFSEGGCSCGDFW</sequence>
<dbReference type="OMA" id="MQACNVE"/>
<evidence type="ECO:0000256" key="1">
    <source>
        <dbReference type="ARBA" id="ARBA00006643"/>
    </source>
</evidence>
<dbReference type="OrthoDB" id="185373at2759"/>